<evidence type="ECO:0000259" key="6">
    <source>
        <dbReference type="PROSITE" id="PS50850"/>
    </source>
</evidence>
<evidence type="ECO:0000313" key="8">
    <source>
        <dbReference type="Proteomes" id="UP000655523"/>
    </source>
</evidence>
<dbReference type="GO" id="GO:0061513">
    <property type="term" value="F:glucose 6-phosphate:phosphate antiporter activity"/>
    <property type="evidence" value="ECO:0007669"/>
    <property type="project" value="TreeGrafter"/>
</dbReference>
<comment type="subcellular location">
    <subcellularLocation>
        <location evidence="1">Endomembrane system</location>
        <topology evidence="1">Multi-pass membrane protein</topology>
    </subcellularLocation>
</comment>
<proteinExistence type="predicted"/>
<dbReference type="InterPro" id="IPR020846">
    <property type="entry name" value="MFS_dom"/>
</dbReference>
<dbReference type="InterPro" id="IPR011701">
    <property type="entry name" value="MFS"/>
</dbReference>
<dbReference type="Gene3D" id="1.20.1250.20">
    <property type="entry name" value="MFS general substrate transporter like domains"/>
    <property type="match status" value="2"/>
</dbReference>
<dbReference type="InterPro" id="IPR036259">
    <property type="entry name" value="MFS_trans_sf"/>
</dbReference>
<feature type="transmembrane region" description="Helical" evidence="5">
    <location>
        <begin position="67"/>
        <end position="88"/>
    </location>
</feature>
<feature type="transmembrane region" description="Helical" evidence="5">
    <location>
        <begin position="338"/>
        <end position="356"/>
    </location>
</feature>
<keyword evidence="3 5" id="KW-1133">Transmembrane helix</keyword>
<evidence type="ECO:0000256" key="4">
    <source>
        <dbReference type="ARBA" id="ARBA00023136"/>
    </source>
</evidence>
<dbReference type="InterPro" id="IPR051337">
    <property type="entry name" value="OPA_Antiporter"/>
</dbReference>
<dbReference type="GO" id="GO:0012505">
    <property type="term" value="C:endomembrane system"/>
    <property type="evidence" value="ECO:0007669"/>
    <property type="project" value="UniProtKB-SubCell"/>
</dbReference>
<dbReference type="CDD" id="cd06174">
    <property type="entry name" value="MFS"/>
    <property type="match status" value="1"/>
</dbReference>
<keyword evidence="2 5" id="KW-0812">Transmembrane</keyword>
<gene>
    <name evidence="7" type="ORF">GNZ13_11960</name>
</gene>
<accession>A0A972NN49</accession>
<dbReference type="PANTHER" id="PTHR43826">
    <property type="entry name" value="GLUCOSE-6-PHOSPHATE EXCHANGER SLC37A4"/>
    <property type="match status" value="1"/>
</dbReference>
<feature type="transmembrane region" description="Helical" evidence="5">
    <location>
        <begin position="28"/>
        <end position="47"/>
    </location>
</feature>
<dbReference type="SUPFAM" id="SSF103473">
    <property type="entry name" value="MFS general substrate transporter"/>
    <property type="match status" value="1"/>
</dbReference>
<organism evidence="7 8">
    <name type="scientific">Paraburkholderia elongata</name>
    <dbReference type="NCBI Taxonomy" id="2675747"/>
    <lineage>
        <taxon>Bacteria</taxon>
        <taxon>Pseudomonadati</taxon>
        <taxon>Pseudomonadota</taxon>
        <taxon>Betaproteobacteria</taxon>
        <taxon>Burkholderiales</taxon>
        <taxon>Burkholderiaceae</taxon>
        <taxon>Paraburkholderia</taxon>
    </lineage>
</organism>
<dbReference type="Proteomes" id="UP000655523">
    <property type="component" value="Unassembled WGS sequence"/>
</dbReference>
<evidence type="ECO:0000256" key="3">
    <source>
        <dbReference type="ARBA" id="ARBA00022989"/>
    </source>
</evidence>
<feature type="transmembrane region" description="Helical" evidence="5">
    <location>
        <begin position="406"/>
        <end position="429"/>
    </location>
</feature>
<comment type="caution">
    <text evidence="7">The sequence shown here is derived from an EMBL/GenBank/DDBJ whole genome shotgun (WGS) entry which is preliminary data.</text>
</comment>
<evidence type="ECO:0000313" key="7">
    <source>
        <dbReference type="EMBL" id="NPT55294.1"/>
    </source>
</evidence>
<dbReference type="GO" id="GO:0035435">
    <property type="term" value="P:phosphate ion transmembrane transport"/>
    <property type="evidence" value="ECO:0007669"/>
    <property type="project" value="TreeGrafter"/>
</dbReference>
<dbReference type="GO" id="GO:0016020">
    <property type="term" value="C:membrane"/>
    <property type="evidence" value="ECO:0007669"/>
    <property type="project" value="UniProtKB-ARBA"/>
</dbReference>
<evidence type="ECO:0000256" key="5">
    <source>
        <dbReference type="SAM" id="Phobius"/>
    </source>
</evidence>
<sequence length="439" mass="47510">MSSQPVQTTASLALSDEAALQNSKAQRYIQLMLLVVAAGAIYPILYLRQVYQPTMLEVFHITDSQLGYLYSSLGTIFLLSYLPSGWLADRIAPRLLICFSLIATGVLGLWYSTAPSFQVLMLIFGGWGLTTGLTFWAAVIKRVAMIAGTHEQGRFFGLLDGGRGLIEAMLATIAITLFAWFTQTKGEPVATGFKLVVYMYAFLCIALGVVLALVKDPQGAAHAAANRATKKRSNVLVDLKTLASIPELWLVAAIVFCGYQVFWATYSFSAYLHEGEIGLTVVMAGTITTLKLWMRPIGGIGGGFLGDRYSKVSVLVIALFLAALSLLGLMAAPRISSHVLLVFLVLFIGILTYAIRGLYWSLLDRCNIPVETMGLAIGLISVLGYSPDVFLPLINGYLTQNFPGVFGYQLYFGYVAGMAALGGFAGLALRNMLNRKGVA</sequence>
<dbReference type="AlphaFoldDB" id="A0A972NN49"/>
<feature type="domain" description="Major facilitator superfamily (MFS) profile" evidence="6">
    <location>
        <begin position="29"/>
        <end position="434"/>
    </location>
</feature>
<reference evidence="7 8" key="1">
    <citation type="submission" date="2019-11" db="EMBL/GenBank/DDBJ databases">
        <title>Metabolism of dissolved organic matter in forest soils.</title>
        <authorList>
            <person name="Cyle K.T."/>
            <person name="Wilhelm R.C."/>
            <person name="Martinez C.E."/>
        </authorList>
    </citation>
    <scope>NUCLEOTIDE SEQUENCE [LARGE SCALE GENOMIC DNA]</scope>
    <source>
        <strain evidence="7 8">5N</strain>
    </source>
</reference>
<feature type="transmembrane region" description="Helical" evidence="5">
    <location>
        <begin position="165"/>
        <end position="183"/>
    </location>
</feature>
<feature type="transmembrane region" description="Helical" evidence="5">
    <location>
        <begin position="195"/>
        <end position="214"/>
    </location>
</feature>
<feature type="transmembrane region" description="Helical" evidence="5">
    <location>
        <begin position="314"/>
        <end position="332"/>
    </location>
</feature>
<evidence type="ECO:0000256" key="2">
    <source>
        <dbReference type="ARBA" id="ARBA00022692"/>
    </source>
</evidence>
<dbReference type="EMBL" id="WOEZ01000055">
    <property type="protein sequence ID" value="NPT55294.1"/>
    <property type="molecule type" value="Genomic_DNA"/>
</dbReference>
<keyword evidence="4 5" id="KW-0472">Membrane</keyword>
<name>A0A972NN49_9BURK</name>
<dbReference type="PANTHER" id="PTHR43826:SF3">
    <property type="entry name" value="GLUCOSE-6-PHOSPHATE EXCHANGER SLC37A4"/>
    <property type="match status" value="1"/>
</dbReference>
<feature type="transmembrane region" description="Helical" evidence="5">
    <location>
        <begin position="277"/>
        <end position="294"/>
    </location>
</feature>
<feature type="transmembrane region" description="Helical" evidence="5">
    <location>
        <begin position="368"/>
        <end position="386"/>
    </location>
</feature>
<protein>
    <submittedName>
        <fullName evidence="7">MFS transporter</fullName>
    </submittedName>
</protein>
<feature type="transmembrane region" description="Helical" evidence="5">
    <location>
        <begin position="95"/>
        <end position="113"/>
    </location>
</feature>
<dbReference type="PROSITE" id="PS50850">
    <property type="entry name" value="MFS"/>
    <property type="match status" value="1"/>
</dbReference>
<feature type="transmembrane region" description="Helical" evidence="5">
    <location>
        <begin position="119"/>
        <end position="144"/>
    </location>
</feature>
<evidence type="ECO:0000256" key="1">
    <source>
        <dbReference type="ARBA" id="ARBA00004127"/>
    </source>
</evidence>
<keyword evidence="8" id="KW-1185">Reference proteome</keyword>
<dbReference type="RefSeq" id="WP_172163975.1">
    <property type="nucleotide sequence ID" value="NZ_WOEZ01000055.1"/>
</dbReference>
<dbReference type="Pfam" id="PF07690">
    <property type="entry name" value="MFS_1"/>
    <property type="match status" value="1"/>
</dbReference>